<dbReference type="InterPro" id="IPR035965">
    <property type="entry name" value="PAS-like_dom_sf"/>
</dbReference>
<dbReference type="GO" id="GO:0005737">
    <property type="term" value="C:cytoplasm"/>
    <property type="evidence" value="ECO:0007669"/>
    <property type="project" value="UniProtKB-SubCell"/>
</dbReference>
<evidence type="ECO:0000256" key="8">
    <source>
        <dbReference type="ARBA" id="ARBA00022679"/>
    </source>
</evidence>
<feature type="domain" description="PAC" evidence="19">
    <location>
        <begin position="155"/>
        <end position="206"/>
    </location>
</feature>
<evidence type="ECO:0000256" key="6">
    <source>
        <dbReference type="ARBA" id="ARBA00022485"/>
    </source>
</evidence>
<comment type="catalytic activity">
    <reaction evidence="1">
        <text>ATP + protein L-histidine = ADP + protein N-phospho-L-histidine.</text>
        <dbReference type="EC" id="2.7.13.3"/>
    </reaction>
</comment>
<dbReference type="STRING" id="897.B2D07_16110"/>
<dbReference type="Proteomes" id="UP000014977">
    <property type="component" value="Unassembled WGS sequence"/>
</dbReference>
<dbReference type="InterPro" id="IPR050482">
    <property type="entry name" value="Sensor_HK_TwoCompSys"/>
</dbReference>
<comment type="function">
    <text evidence="14">Member of the two-component regulatory system NreB/NreC involved in the control of dissimilatory nitrate/nitrite reduction in response to oxygen. NreB functions as a direct oxygen sensor histidine kinase which is autophosphorylated, in the absence of oxygen, probably at the conserved histidine residue, and transfers its phosphate group probably to a conserved aspartate residue of NreC. NreB/NreC activates the expression of the nitrate (narGHJI) and nitrite (nir) reductase operons, as well as the putative nitrate transporter gene narT.</text>
</comment>
<keyword evidence="9" id="KW-0479">Metal-binding</keyword>
<dbReference type="eggNOG" id="COG3829">
    <property type="taxonomic scope" value="Bacteria"/>
</dbReference>
<keyword evidence="7" id="KW-0963">Cytoplasm</keyword>
<evidence type="ECO:0000256" key="10">
    <source>
        <dbReference type="ARBA" id="ARBA00022777"/>
    </source>
</evidence>
<evidence type="ECO:0000313" key="21">
    <source>
        <dbReference type="Proteomes" id="UP000014977"/>
    </source>
</evidence>
<dbReference type="EMBL" id="ATHJ01000105">
    <property type="protein sequence ID" value="EPR35985.1"/>
    <property type="molecule type" value="Genomic_DNA"/>
</dbReference>
<dbReference type="EC" id="2.7.13.3" evidence="4"/>
<dbReference type="GO" id="GO:0016020">
    <property type="term" value="C:membrane"/>
    <property type="evidence" value="ECO:0007669"/>
    <property type="project" value="InterPro"/>
</dbReference>
<keyword evidence="10 20" id="KW-0418">Kinase</keyword>
<organism evidence="20 21">
    <name type="scientific">Desulfococcus multivorans DSM 2059</name>
    <dbReference type="NCBI Taxonomy" id="1121405"/>
    <lineage>
        <taxon>Bacteria</taxon>
        <taxon>Pseudomonadati</taxon>
        <taxon>Thermodesulfobacteriota</taxon>
        <taxon>Desulfobacteria</taxon>
        <taxon>Desulfobacterales</taxon>
        <taxon>Desulfococcaceae</taxon>
        <taxon>Desulfococcus</taxon>
    </lineage>
</organism>
<dbReference type="InterPro" id="IPR011712">
    <property type="entry name" value="Sig_transdc_His_kin_sub3_dim/P"/>
</dbReference>
<evidence type="ECO:0000256" key="7">
    <source>
        <dbReference type="ARBA" id="ARBA00022490"/>
    </source>
</evidence>
<dbReference type="SMART" id="SM00086">
    <property type="entry name" value="PAC"/>
    <property type="match status" value="2"/>
</dbReference>
<keyword evidence="13" id="KW-0411">Iron-sulfur</keyword>
<dbReference type="SMART" id="SM00387">
    <property type="entry name" value="HATPase_c"/>
    <property type="match status" value="1"/>
</dbReference>
<dbReference type="PRINTS" id="PR00344">
    <property type="entry name" value="BCTRLSENSOR"/>
</dbReference>
<dbReference type="SUPFAM" id="SSF55785">
    <property type="entry name" value="PYP-like sensor domain (PAS domain)"/>
    <property type="match status" value="2"/>
</dbReference>
<dbReference type="Gene3D" id="1.20.5.1930">
    <property type="match status" value="1"/>
</dbReference>
<evidence type="ECO:0000256" key="15">
    <source>
        <dbReference type="ARBA" id="ARBA00030800"/>
    </source>
</evidence>
<evidence type="ECO:0000259" key="17">
    <source>
        <dbReference type="PROSITE" id="PS50109"/>
    </source>
</evidence>
<dbReference type="PROSITE" id="PS50109">
    <property type="entry name" value="HIS_KIN"/>
    <property type="match status" value="1"/>
</dbReference>
<feature type="coiled-coil region" evidence="16">
    <location>
        <begin position="54"/>
        <end position="81"/>
    </location>
</feature>
<feature type="domain" description="PAS" evidence="18">
    <location>
        <begin position="82"/>
        <end position="128"/>
    </location>
</feature>
<dbReference type="PROSITE" id="PS50113">
    <property type="entry name" value="PAC"/>
    <property type="match status" value="2"/>
</dbReference>
<dbReference type="Gene3D" id="3.30.450.20">
    <property type="entry name" value="PAS domain"/>
    <property type="match status" value="2"/>
</dbReference>
<protein>
    <recommendedName>
        <fullName evidence="5">Oxygen sensor histidine kinase NreB</fullName>
        <ecNumber evidence="4">2.7.13.3</ecNumber>
    </recommendedName>
    <alternativeName>
        <fullName evidence="15">Nitrogen regulation protein B</fullName>
    </alternativeName>
</protein>
<dbReference type="Pfam" id="PF08448">
    <property type="entry name" value="PAS_4"/>
    <property type="match status" value="1"/>
</dbReference>
<evidence type="ECO:0000256" key="3">
    <source>
        <dbReference type="ARBA" id="ARBA00004496"/>
    </source>
</evidence>
<dbReference type="Pfam" id="PF13426">
    <property type="entry name" value="PAS_9"/>
    <property type="match status" value="1"/>
</dbReference>
<dbReference type="GO" id="GO:0046872">
    <property type="term" value="F:metal ion binding"/>
    <property type="evidence" value="ECO:0007669"/>
    <property type="project" value="UniProtKB-KW"/>
</dbReference>
<keyword evidence="8" id="KW-0808">Transferase</keyword>
<dbReference type="InterPro" id="IPR000014">
    <property type="entry name" value="PAS"/>
</dbReference>
<comment type="subcellular location">
    <subcellularLocation>
        <location evidence="3">Cytoplasm</location>
    </subcellularLocation>
</comment>
<dbReference type="GO" id="GO:0000155">
    <property type="term" value="F:phosphorelay sensor kinase activity"/>
    <property type="evidence" value="ECO:0007669"/>
    <property type="project" value="InterPro"/>
</dbReference>
<evidence type="ECO:0000313" key="20">
    <source>
        <dbReference type="EMBL" id="EPR35985.1"/>
    </source>
</evidence>
<evidence type="ECO:0000259" key="19">
    <source>
        <dbReference type="PROSITE" id="PS50113"/>
    </source>
</evidence>
<evidence type="ECO:0000256" key="9">
    <source>
        <dbReference type="ARBA" id="ARBA00022723"/>
    </source>
</evidence>
<reference evidence="20 21" key="1">
    <citation type="journal article" date="2013" name="Genome Announc.">
        <title>Draft genome sequences for three mercury-methylating, sulfate-reducing bacteria.</title>
        <authorList>
            <person name="Brown S.D."/>
            <person name="Hurt R.A.Jr."/>
            <person name="Gilmour C.C."/>
            <person name="Elias D.A."/>
        </authorList>
    </citation>
    <scope>NUCLEOTIDE SEQUENCE [LARGE SCALE GENOMIC DNA]</scope>
    <source>
        <strain evidence="20 21">DSM 2059</strain>
    </source>
</reference>
<keyword evidence="16" id="KW-0175">Coiled coil</keyword>
<dbReference type="InterPro" id="IPR000700">
    <property type="entry name" value="PAS-assoc_C"/>
</dbReference>
<dbReference type="AlphaFoldDB" id="S7TH93"/>
<dbReference type="PANTHER" id="PTHR24421:SF58">
    <property type="entry name" value="SIGNAL TRANSDUCTION HISTIDINE-PROTEIN KINASE_PHOSPHATASE UHPB"/>
    <property type="match status" value="1"/>
</dbReference>
<gene>
    <name evidence="20" type="ORF">dsmv_0690</name>
</gene>
<dbReference type="PATRIC" id="fig|1121405.3.peg.3414"/>
<keyword evidence="11" id="KW-0408">Iron</keyword>
<evidence type="ECO:0000256" key="5">
    <source>
        <dbReference type="ARBA" id="ARBA00017322"/>
    </source>
</evidence>
<comment type="cofactor">
    <cofactor evidence="2">
        <name>[4Fe-4S] cluster</name>
        <dbReference type="ChEBI" id="CHEBI:49883"/>
    </cofactor>
</comment>
<name>S7TH93_DESML</name>
<dbReference type="InterPro" id="IPR004358">
    <property type="entry name" value="Sig_transdc_His_kin-like_C"/>
</dbReference>
<keyword evidence="12" id="KW-0902">Two-component regulatory system</keyword>
<dbReference type="RefSeq" id="WP_020877801.1">
    <property type="nucleotide sequence ID" value="NZ_ATHJ01000105.1"/>
</dbReference>
<proteinExistence type="predicted"/>
<feature type="domain" description="Histidine kinase" evidence="17">
    <location>
        <begin position="329"/>
        <end position="422"/>
    </location>
</feature>
<dbReference type="InterPro" id="IPR001610">
    <property type="entry name" value="PAC"/>
</dbReference>
<accession>S7TH93</accession>
<dbReference type="NCBIfam" id="TIGR00229">
    <property type="entry name" value="sensory_box"/>
    <property type="match status" value="1"/>
</dbReference>
<dbReference type="InterPro" id="IPR013656">
    <property type="entry name" value="PAS_4"/>
</dbReference>
<keyword evidence="21" id="KW-1185">Reference proteome</keyword>
<dbReference type="SUPFAM" id="SSF55874">
    <property type="entry name" value="ATPase domain of HSP90 chaperone/DNA topoisomerase II/histidine kinase"/>
    <property type="match status" value="1"/>
</dbReference>
<evidence type="ECO:0000256" key="4">
    <source>
        <dbReference type="ARBA" id="ARBA00012438"/>
    </source>
</evidence>
<dbReference type="InterPro" id="IPR036890">
    <property type="entry name" value="HATPase_C_sf"/>
</dbReference>
<dbReference type="CDD" id="cd00130">
    <property type="entry name" value="PAS"/>
    <property type="match status" value="1"/>
</dbReference>
<dbReference type="PANTHER" id="PTHR24421">
    <property type="entry name" value="NITRATE/NITRITE SENSOR PROTEIN NARX-RELATED"/>
    <property type="match status" value="1"/>
</dbReference>
<dbReference type="eggNOG" id="COG4585">
    <property type="taxonomic scope" value="Bacteria"/>
</dbReference>
<feature type="domain" description="PAC" evidence="19">
    <location>
        <begin position="11"/>
        <end position="63"/>
    </location>
</feature>
<sequence>MNDRSLLKISKDIPYRYVRKNGEVIDILLSAIADRDSDGRIVRSLAVSVDVTEQKQAEKALRRAKEELSRYSKELERKVQLRTKEIGDILRYTPAVIYIKDLTGRYMLVNSRFEELFGVQNEAVRGKTDTEILPQPVAAQFQAGDAAVFESAAPVQVEKRIVQNDGLHTYLTVKFPLFDETGKVRRLCGIATDITAAKKAQDKLRRLSASIITNQEKERAVISRELHDELGQVLTALRMDAVWLLERLKAADPMGAERARDMCRLIDGTIQDVRSLAFRLRPGILDDLGLVDALELYTSDFERRTGVTCLFDAASIPKMDDTVATAAYRIAQEALTNVARHARAAKVEVRLQQVDGRLILSVEDDGRGFPVSVLDAAETLGAAEALGVAGMRERASLVGGHLEVYSRPGEGTRVRLILPVQALTLERNTEVKS</sequence>
<dbReference type="Pfam" id="PF07730">
    <property type="entry name" value="HisKA_3"/>
    <property type="match status" value="1"/>
</dbReference>
<dbReference type="SMART" id="SM00091">
    <property type="entry name" value="PAS"/>
    <property type="match status" value="1"/>
</dbReference>
<evidence type="ECO:0000256" key="14">
    <source>
        <dbReference type="ARBA" id="ARBA00024827"/>
    </source>
</evidence>
<dbReference type="CDD" id="cd16917">
    <property type="entry name" value="HATPase_UhpB-NarQ-NarX-like"/>
    <property type="match status" value="1"/>
</dbReference>
<evidence type="ECO:0000256" key="11">
    <source>
        <dbReference type="ARBA" id="ARBA00023004"/>
    </source>
</evidence>
<evidence type="ECO:0000259" key="18">
    <source>
        <dbReference type="PROSITE" id="PS50112"/>
    </source>
</evidence>
<dbReference type="Pfam" id="PF02518">
    <property type="entry name" value="HATPase_c"/>
    <property type="match status" value="1"/>
</dbReference>
<evidence type="ECO:0000256" key="16">
    <source>
        <dbReference type="SAM" id="Coils"/>
    </source>
</evidence>
<evidence type="ECO:0000256" key="13">
    <source>
        <dbReference type="ARBA" id="ARBA00023014"/>
    </source>
</evidence>
<dbReference type="InterPro" id="IPR003594">
    <property type="entry name" value="HATPase_dom"/>
</dbReference>
<dbReference type="OrthoDB" id="6231at2"/>
<evidence type="ECO:0000256" key="12">
    <source>
        <dbReference type="ARBA" id="ARBA00023012"/>
    </source>
</evidence>
<evidence type="ECO:0000256" key="1">
    <source>
        <dbReference type="ARBA" id="ARBA00000085"/>
    </source>
</evidence>
<dbReference type="GO" id="GO:0051539">
    <property type="term" value="F:4 iron, 4 sulfur cluster binding"/>
    <property type="evidence" value="ECO:0007669"/>
    <property type="project" value="UniProtKB-KW"/>
</dbReference>
<dbReference type="PROSITE" id="PS50112">
    <property type="entry name" value="PAS"/>
    <property type="match status" value="1"/>
</dbReference>
<dbReference type="GO" id="GO:0046983">
    <property type="term" value="F:protein dimerization activity"/>
    <property type="evidence" value="ECO:0007669"/>
    <property type="project" value="InterPro"/>
</dbReference>
<keyword evidence="6" id="KW-0004">4Fe-4S</keyword>
<evidence type="ECO:0000256" key="2">
    <source>
        <dbReference type="ARBA" id="ARBA00001966"/>
    </source>
</evidence>
<dbReference type="Gene3D" id="3.30.565.10">
    <property type="entry name" value="Histidine kinase-like ATPase, C-terminal domain"/>
    <property type="match status" value="1"/>
</dbReference>
<comment type="caution">
    <text evidence="20">The sequence shown here is derived from an EMBL/GenBank/DDBJ whole genome shotgun (WGS) entry which is preliminary data.</text>
</comment>
<dbReference type="InterPro" id="IPR005467">
    <property type="entry name" value="His_kinase_dom"/>
</dbReference>